<dbReference type="Pfam" id="PF01131">
    <property type="entry name" value="Topoisom_bac"/>
    <property type="match status" value="1"/>
</dbReference>
<reference evidence="12 13" key="1">
    <citation type="journal article" date="2018" name="Genome Biol. Evol.">
        <title>Multiple Roots of Fruiting Body Formation in Amoebozoa.</title>
        <authorList>
            <person name="Hillmann F."/>
            <person name="Forbes G."/>
            <person name="Novohradska S."/>
            <person name="Ferling I."/>
            <person name="Riege K."/>
            <person name="Groth M."/>
            <person name="Westermann M."/>
            <person name="Marz M."/>
            <person name="Spaller T."/>
            <person name="Winckler T."/>
            <person name="Schaap P."/>
            <person name="Glockner G."/>
        </authorList>
    </citation>
    <scope>NUCLEOTIDE SEQUENCE [LARGE SCALE GENOMIC DNA]</scope>
    <source>
        <strain evidence="12 13">Jena</strain>
    </source>
</reference>
<keyword evidence="9" id="KW-0812">Transmembrane</keyword>
<dbReference type="PRINTS" id="PR00417">
    <property type="entry name" value="PRTPISMRASEI"/>
</dbReference>
<dbReference type="InterPro" id="IPR056452">
    <property type="entry name" value="Zn_ribbon_TOP3B"/>
</dbReference>
<dbReference type="SMART" id="SM00436">
    <property type="entry name" value="TOP1Bc"/>
    <property type="match status" value="1"/>
</dbReference>
<feature type="transmembrane region" description="Helical" evidence="9">
    <location>
        <begin position="816"/>
        <end position="834"/>
    </location>
</feature>
<keyword evidence="4 7" id="KW-0799">Topoisomerase</keyword>
<comment type="caution">
    <text evidence="12">The sequence shown here is derived from an EMBL/GenBank/DDBJ whole genome shotgun (WGS) entry which is preliminary data.</text>
</comment>
<accession>A0A2P6MUD9</accession>
<dbReference type="InterPro" id="IPR013825">
    <property type="entry name" value="Topo_IA_cen_sub2"/>
</dbReference>
<dbReference type="InterPro" id="IPR000380">
    <property type="entry name" value="Topo_IA"/>
</dbReference>
<feature type="region of interest" description="Disordered" evidence="8">
    <location>
        <begin position="27"/>
        <end position="69"/>
    </location>
</feature>
<evidence type="ECO:0000256" key="7">
    <source>
        <dbReference type="RuleBase" id="RU362092"/>
    </source>
</evidence>
<evidence type="ECO:0000259" key="11">
    <source>
        <dbReference type="PROSITE" id="PS52039"/>
    </source>
</evidence>
<dbReference type="Pfam" id="PF23546">
    <property type="entry name" value="Zn_ribbon_TOP3B"/>
    <property type="match status" value="1"/>
</dbReference>
<feature type="domain" description="Topo IA-type catalytic" evidence="11">
    <location>
        <begin position="173"/>
        <end position="589"/>
    </location>
</feature>
<dbReference type="GO" id="GO:0003677">
    <property type="term" value="F:DNA binding"/>
    <property type="evidence" value="ECO:0007669"/>
    <property type="project" value="UniProtKB-KW"/>
</dbReference>
<dbReference type="SMART" id="SM00437">
    <property type="entry name" value="TOP1Ac"/>
    <property type="match status" value="1"/>
</dbReference>
<evidence type="ECO:0000256" key="6">
    <source>
        <dbReference type="ARBA" id="ARBA00023235"/>
    </source>
</evidence>
<keyword evidence="9" id="KW-1133">Transmembrane helix</keyword>
<comment type="catalytic activity">
    <reaction evidence="1 7">
        <text>ATP-independent breakage of single-stranded DNA, followed by passage and rejoining.</text>
        <dbReference type="EC" id="5.6.2.1"/>
    </reaction>
</comment>
<dbReference type="Gene3D" id="3.40.50.140">
    <property type="match status" value="1"/>
</dbReference>
<evidence type="ECO:0000256" key="4">
    <source>
        <dbReference type="ARBA" id="ARBA00023029"/>
    </source>
</evidence>
<dbReference type="Gene3D" id="1.10.460.10">
    <property type="entry name" value="Topoisomerase I, domain 2"/>
    <property type="match status" value="1"/>
</dbReference>
<dbReference type="PROSITE" id="PS50880">
    <property type="entry name" value="TOPRIM"/>
    <property type="match status" value="1"/>
</dbReference>
<dbReference type="InterPro" id="IPR013826">
    <property type="entry name" value="Topo_IA_cen_sub3"/>
</dbReference>
<name>A0A2P6MUD9_9EUKA</name>
<evidence type="ECO:0000256" key="9">
    <source>
        <dbReference type="SAM" id="Phobius"/>
    </source>
</evidence>
<dbReference type="Gene3D" id="1.10.290.10">
    <property type="entry name" value="Topoisomerase I, domain 4"/>
    <property type="match status" value="1"/>
</dbReference>
<dbReference type="PROSITE" id="PS52039">
    <property type="entry name" value="TOPO_IA_2"/>
    <property type="match status" value="1"/>
</dbReference>
<dbReference type="EMBL" id="MDYQ01000395">
    <property type="protein sequence ID" value="PRP75307.1"/>
    <property type="molecule type" value="Genomic_DNA"/>
</dbReference>
<dbReference type="InterPro" id="IPR006171">
    <property type="entry name" value="TOPRIM_dom"/>
</dbReference>
<feature type="transmembrane region" description="Helical" evidence="9">
    <location>
        <begin position="846"/>
        <end position="871"/>
    </location>
</feature>
<feature type="transmembrane region" description="Helical" evidence="9">
    <location>
        <begin position="878"/>
        <end position="898"/>
    </location>
</feature>
<keyword evidence="5 7" id="KW-0238">DNA-binding</keyword>
<organism evidence="12 13">
    <name type="scientific">Planoprotostelium fungivorum</name>
    <dbReference type="NCBI Taxonomy" id="1890364"/>
    <lineage>
        <taxon>Eukaryota</taxon>
        <taxon>Amoebozoa</taxon>
        <taxon>Evosea</taxon>
        <taxon>Variosea</taxon>
        <taxon>Cavosteliida</taxon>
        <taxon>Cavosteliaceae</taxon>
        <taxon>Planoprotostelium</taxon>
    </lineage>
</organism>
<keyword evidence="9" id="KW-0472">Membrane</keyword>
<dbReference type="CDD" id="cd00186">
    <property type="entry name" value="TOP1Ac"/>
    <property type="match status" value="1"/>
</dbReference>
<keyword evidence="13" id="KW-1185">Reference proteome</keyword>
<sequence>MGQPTVLMVAEKPSIAKSISEILSKGQADTKKGHLPTHHFEGSFLSHSKGTSTGETVTSSEASNAQDSCDFPPEYQSWTTVDPATLFDAPTIKEESGKGMCRHLRDEGKDVDFLVLWMDCDREGENICYEVMENVLPKMSHNYKGQQTIFRAKFSAISESDIKRAMSQLVSPNEYEAKAVDARQEIDLKVGVAFTRFQTRYFQDKYSNLDASLLSYGPCQTPTLGFCVDRADEISSFQPEPFWTIGVDVMHNGRRAKLEWKRGRVFDHETGIFFEKSLSTSNKRAFVDRLEKKEAARPRPHPLNTVEMLKVASNQLGIGPKYAMIIAERLYIQGYPRTESTKYPSSFDCVTVLKTQTRSTKWGSYATSLLHAGINLPKSGHDAGDHPPITPVKDDYGLSGDDARLYDYIARHFIASISPDYRYEKTKAYVTIANEKFTVSGKKTKSEGYVAVMPWLTVKDEELPPFEQGKTYDVTSIELREGKTSPPEFLSESELISLMEKHGIGTDASIAVHINNICERNYVNVDGSRRLVPTRLGTTLVRGYHKIDPDIVLPTIRSKIEEWIGLIALGKADYETVVKHSLQSFSEKFAWFVSKINLMQDLFEASFTSLDKVVGTRLKCLCGKCRRYMTFFPLKPTRLYCQTCQETYSLPQNGSIKVAHSLYTGIQCPLDNFELVLFSFGSGQKAFPLCPFCYNHPSIEGMPEHSGCNNCPHPSCPHSFIQHSICGCFECDDGLLILDPASGPKWRADCNKCRYQLHLPSAHKIAVADGVCETCGSNLLDIDFNKNDTPLPNGETKLKGCIQCEPLLRTKVEASLLIISAFTTIFGAAFVWHQNVATSNWEFRSFFPPFVGTSFFLLGWAMSWLASVLCLRSGRRGLACVPAILCVAIPLLLAWIAYRGYQMDYVQRWEVSMSWALAGGIAFADLVLFIFLFPLLKN</sequence>
<evidence type="ECO:0000256" key="3">
    <source>
        <dbReference type="ARBA" id="ARBA00012891"/>
    </source>
</evidence>
<dbReference type="FunFam" id="1.10.290.10:FF:000001">
    <property type="entry name" value="DNA topoisomerase"/>
    <property type="match status" value="1"/>
</dbReference>
<dbReference type="OrthoDB" id="430051at2759"/>
<dbReference type="InterPro" id="IPR003602">
    <property type="entry name" value="Topo_IA_DNA-bd_dom"/>
</dbReference>
<dbReference type="STRING" id="1890364.A0A2P6MUD9"/>
<dbReference type="Proteomes" id="UP000241769">
    <property type="component" value="Unassembled WGS sequence"/>
</dbReference>
<evidence type="ECO:0000256" key="2">
    <source>
        <dbReference type="ARBA" id="ARBA00009446"/>
    </source>
</evidence>
<dbReference type="InParanoid" id="A0A2P6MUD9"/>
<feature type="transmembrane region" description="Helical" evidence="9">
    <location>
        <begin position="913"/>
        <end position="936"/>
    </location>
</feature>
<evidence type="ECO:0000313" key="13">
    <source>
        <dbReference type="Proteomes" id="UP000241769"/>
    </source>
</evidence>
<dbReference type="EC" id="5.6.2.1" evidence="3 7"/>
<comment type="function">
    <text evidence="7">Introduces a single-strand break via transesterification at a target site in duplex DNA. Releases the supercoiling and torsional tension of DNA introduced during the DNA replication and transcription by transiently cleaving and rejoining one strand of the DNA duplex. The scissile phosphodiester is attacked by the catalytic tyrosine of the enzyme, resulting in the formation of a DNA-(5'-phosphotyrosyl)-enzyme intermediate and the expulsion of a 3'-OH DNA strand.</text>
</comment>
<evidence type="ECO:0000313" key="12">
    <source>
        <dbReference type="EMBL" id="PRP75307.1"/>
    </source>
</evidence>
<dbReference type="InterPro" id="IPR003601">
    <property type="entry name" value="Topo_IA_2"/>
</dbReference>
<comment type="similarity">
    <text evidence="2 7">Belongs to the type IA topoisomerase family.</text>
</comment>
<feature type="domain" description="Toprim" evidence="10">
    <location>
        <begin position="5"/>
        <end position="158"/>
    </location>
</feature>
<dbReference type="Pfam" id="PF01751">
    <property type="entry name" value="Toprim"/>
    <property type="match status" value="1"/>
</dbReference>
<dbReference type="Gene3D" id="2.70.20.10">
    <property type="entry name" value="Topoisomerase I, domain 3"/>
    <property type="match status" value="1"/>
</dbReference>
<dbReference type="AlphaFoldDB" id="A0A2P6MUD9"/>
<dbReference type="CDD" id="cd03362">
    <property type="entry name" value="TOPRIM_TopoIA_TopoIII"/>
    <property type="match status" value="1"/>
</dbReference>
<dbReference type="GO" id="GO:0006265">
    <property type="term" value="P:DNA topological change"/>
    <property type="evidence" value="ECO:0007669"/>
    <property type="project" value="InterPro"/>
</dbReference>
<dbReference type="SMART" id="SM00493">
    <property type="entry name" value="TOPRIM"/>
    <property type="match status" value="1"/>
</dbReference>
<feature type="compositionally biased region" description="Low complexity" evidence="8">
    <location>
        <begin position="48"/>
        <end position="61"/>
    </location>
</feature>
<evidence type="ECO:0000256" key="1">
    <source>
        <dbReference type="ARBA" id="ARBA00000213"/>
    </source>
</evidence>
<dbReference type="PANTHER" id="PTHR11390">
    <property type="entry name" value="PROKARYOTIC DNA TOPOISOMERASE"/>
    <property type="match status" value="1"/>
</dbReference>
<dbReference type="PANTHER" id="PTHR11390:SF20">
    <property type="entry name" value="DNA TOPOISOMERASE 3-BETA-1"/>
    <property type="match status" value="1"/>
</dbReference>
<dbReference type="GO" id="GO:0005634">
    <property type="term" value="C:nucleus"/>
    <property type="evidence" value="ECO:0007669"/>
    <property type="project" value="TreeGrafter"/>
</dbReference>
<dbReference type="InterPro" id="IPR034144">
    <property type="entry name" value="TOPRIM_TopoIII"/>
</dbReference>
<dbReference type="GO" id="GO:0006281">
    <property type="term" value="P:DNA repair"/>
    <property type="evidence" value="ECO:0007669"/>
    <property type="project" value="TreeGrafter"/>
</dbReference>
<evidence type="ECO:0000256" key="5">
    <source>
        <dbReference type="ARBA" id="ARBA00023125"/>
    </source>
</evidence>
<dbReference type="GO" id="GO:0006310">
    <property type="term" value="P:DNA recombination"/>
    <property type="evidence" value="ECO:0007669"/>
    <property type="project" value="TreeGrafter"/>
</dbReference>
<dbReference type="SUPFAM" id="SSF56712">
    <property type="entry name" value="Prokaryotic type I DNA topoisomerase"/>
    <property type="match status" value="1"/>
</dbReference>
<proteinExistence type="inferred from homology"/>
<dbReference type="InterPro" id="IPR013497">
    <property type="entry name" value="Topo_IA_cen"/>
</dbReference>
<evidence type="ECO:0000256" key="8">
    <source>
        <dbReference type="SAM" id="MobiDB-lite"/>
    </source>
</evidence>
<gene>
    <name evidence="12" type="ORF">PROFUN_05618</name>
</gene>
<dbReference type="InterPro" id="IPR023405">
    <property type="entry name" value="Topo_IA_core_domain"/>
</dbReference>
<protein>
    <recommendedName>
        <fullName evidence="3 7">DNA topoisomerase</fullName>
        <ecNumber evidence="3 7">5.6.2.1</ecNumber>
    </recommendedName>
</protein>
<dbReference type="InterPro" id="IPR013824">
    <property type="entry name" value="Topo_IA_cen_sub1"/>
</dbReference>
<keyword evidence="6 7" id="KW-0413">Isomerase</keyword>
<evidence type="ECO:0000259" key="10">
    <source>
        <dbReference type="PROSITE" id="PS50880"/>
    </source>
</evidence>
<dbReference type="GO" id="GO:0003917">
    <property type="term" value="F:DNA topoisomerase type I (single strand cut, ATP-independent) activity"/>
    <property type="evidence" value="ECO:0007669"/>
    <property type="project" value="UniProtKB-EC"/>
</dbReference>